<gene>
    <name evidence="1" type="ORF">LTR37_019869</name>
</gene>
<evidence type="ECO:0000313" key="1">
    <source>
        <dbReference type="EMBL" id="KAK3686396.1"/>
    </source>
</evidence>
<accession>A0ACC3MCY3</accession>
<evidence type="ECO:0000313" key="2">
    <source>
        <dbReference type="Proteomes" id="UP001281147"/>
    </source>
</evidence>
<reference evidence="1" key="1">
    <citation type="submission" date="2023-07" db="EMBL/GenBank/DDBJ databases">
        <title>Black Yeasts Isolated from many extreme environments.</title>
        <authorList>
            <person name="Coleine C."/>
            <person name="Stajich J.E."/>
            <person name="Selbmann L."/>
        </authorList>
    </citation>
    <scope>NUCLEOTIDE SEQUENCE</scope>
    <source>
        <strain evidence="1">CCFEE 5714</strain>
    </source>
</reference>
<name>A0ACC3MCY3_9PEZI</name>
<organism evidence="1 2">
    <name type="scientific">Vermiconidia calcicola</name>
    <dbReference type="NCBI Taxonomy" id="1690605"/>
    <lineage>
        <taxon>Eukaryota</taxon>
        <taxon>Fungi</taxon>
        <taxon>Dikarya</taxon>
        <taxon>Ascomycota</taxon>
        <taxon>Pezizomycotina</taxon>
        <taxon>Dothideomycetes</taxon>
        <taxon>Dothideomycetidae</taxon>
        <taxon>Mycosphaerellales</taxon>
        <taxon>Extremaceae</taxon>
        <taxon>Vermiconidia</taxon>
    </lineage>
</organism>
<keyword evidence="2" id="KW-1185">Reference proteome</keyword>
<protein>
    <submittedName>
        <fullName evidence="1">Uncharacterized protein</fullName>
    </submittedName>
</protein>
<sequence length="442" mass="49870">MDLPNGLPVVHPVNHAPVGTPVLTPLAAPAQNPDSFAAVNVVPEARRDITVFNHFHQVVHDMWKTRFEQQLLRIRVQMDADRRRDQNAHAAAERELQTQVQRLQNQIKQQDNDHRESERTTAADVEQLRKQLADFGARNMALDTEKIWLEHRIEELDGEKVDAEEKFGALQGQHYSLRTAKLGIDDELEEIKDDLTAAKKGKHEADEQNRALTAELATERSGSSDLQTKLDAAIEAEKLAKGKYDATRVELAAEKTASSNLRETEEATMKEKNSHIEDLLQEIKGLKNDTRKIPLLTVNNSTLNKKAAKLEASECALAKKVAELKDANKLLQQCNDRIDLELVASKVNVNALTAKLNESNSKLKTAEQRSVKDQEMTATLTRDLAACRQSAERSHDELRACKKQHLEERSKVKAFEQEVERLKSEVSARTLERPDSSRRMTD</sequence>
<proteinExistence type="predicted"/>
<dbReference type="Proteomes" id="UP001281147">
    <property type="component" value="Unassembled WGS sequence"/>
</dbReference>
<comment type="caution">
    <text evidence="1">The sequence shown here is derived from an EMBL/GenBank/DDBJ whole genome shotgun (WGS) entry which is preliminary data.</text>
</comment>
<dbReference type="EMBL" id="JAUTXU010000322">
    <property type="protein sequence ID" value="KAK3686396.1"/>
    <property type="molecule type" value="Genomic_DNA"/>
</dbReference>